<dbReference type="Pfam" id="PF03577">
    <property type="entry name" value="Peptidase_C69"/>
    <property type="match status" value="1"/>
</dbReference>
<accession>A0A7S4FJF3</accession>
<dbReference type="GO" id="GO:0070004">
    <property type="term" value="F:cysteine-type exopeptidase activity"/>
    <property type="evidence" value="ECO:0007669"/>
    <property type="project" value="InterPro"/>
</dbReference>
<comment type="similarity">
    <text evidence="1">Belongs to the peptidase C69 family. Secernin subfamily.</text>
</comment>
<keyword evidence="2" id="KW-0175">Coiled coil</keyword>
<evidence type="ECO:0000256" key="1">
    <source>
        <dbReference type="ARBA" id="ARBA00005705"/>
    </source>
</evidence>
<protein>
    <recommendedName>
        <fullName evidence="6">Dipeptidase</fullName>
    </recommendedName>
</protein>
<dbReference type="GO" id="GO:0006508">
    <property type="term" value="P:proteolysis"/>
    <property type="evidence" value="ECO:0007669"/>
    <property type="project" value="InterPro"/>
</dbReference>
<keyword evidence="3" id="KW-0812">Transmembrane</keyword>
<sequence length="630" mass="70729">MALLWALPFILLWAAGDACTLIAAGKKTTLDGSVMIAHTDDSGSQTGDLRLVRVPAMDHKKGSMRPVYGLRGGYPRIVTDDRGPDYEPKHDQKVMKPLGHIPQVEHTHGYWDQDYGMMNEKGLSIGETTCGSRTAGWPLSIKGGHNMFSIRELSKVALERCETARCAVKLMGDLAEKHGFYGDDSGPPEKPEWGGTAEALAIGDSEGEAWMFHIMTGEGNKSAIWAAQRVADDEVTTAPNGFVIRKMNLKDHDNFLASSNVQSVAHKNGWWDGKEPFDFTKAYAPTPESALVPLYVGRRIWRIFDLLAPSKKLDSRLGYVPAIPTYPFGITPDKRFDVHMIQQILRDYYEGTPYDMTKGIAAGPFADPVRYGGNKEYTERYGGAWERTISIFRCLYSFVAHVRPRGDPLVGELWYGHDAPHGTVYVPFFPNQDRTPPSYLEGVQSEFSQKSAWWAFNFVNNWAHLKFSFMQKELVDWRAPLEKEADKLVKEAEEKAHHLNHKPKELKEELGDLQVKFAEHVVASRWKFAWYLVGKFSNGVIVVGEEEHDEKVPGYPDWWLNLTGFSQWPGDTFKYLKEVNKMAARLHAAPSAPFFGMDSVLVVALGLVIAAVVFVFRPGRSQPQAGYEPL</sequence>
<dbReference type="Gene3D" id="3.60.60.10">
    <property type="entry name" value="Penicillin V Acylase, Chain A"/>
    <property type="match status" value="1"/>
</dbReference>
<dbReference type="EMBL" id="HBJA01026977">
    <property type="protein sequence ID" value="CAE0797666.1"/>
    <property type="molecule type" value="Transcribed_RNA"/>
</dbReference>
<gene>
    <name evidence="5" type="ORF">EGYM00163_LOCUS8786</name>
</gene>
<evidence type="ECO:0000313" key="5">
    <source>
        <dbReference type="EMBL" id="CAE0797666.1"/>
    </source>
</evidence>
<evidence type="ECO:0000256" key="3">
    <source>
        <dbReference type="SAM" id="Phobius"/>
    </source>
</evidence>
<dbReference type="GO" id="GO:0016805">
    <property type="term" value="F:dipeptidase activity"/>
    <property type="evidence" value="ECO:0007669"/>
    <property type="project" value="InterPro"/>
</dbReference>
<dbReference type="PANTHER" id="PTHR12994">
    <property type="entry name" value="SECERNIN"/>
    <property type="match status" value="1"/>
</dbReference>
<dbReference type="AlphaFoldDB" id="A0A7S4FJF3"/>
<feature type="coiled-coil region" evidence="2">
    <location>
        <begin position="482"/>
        <end position="509"/>
    </location>
</feature>
<evidence type="ECO:0000256" key="4">
    <source>
        <dbReference type="SAM" id="SignalP"/>
    </source>
</evidence>
<proteinExistence type="inferred from homology"/>
<evidence type="ECO:0008006" key="6">
    <source>
        <dbReference type="Google" id="ProtNLM"/>
    </source>
</evidence>
<feature type="chain" id="PRO_5030726149" description="Dipeptidase" evidence="4">
    <location>
        <begin position="19"/>
        <end position="630"/>
    </location>
</feature>
<feature type="transmembrane region" description="Helical" evidence="3">
    <location>
        <begin position="594"/>
        <end position="616"/>
    </location>
</feature>
<keyword evidence="3" id="KW-0472">Membrane</keyword>
<evidence type="ECO:0000256" key="2">
    <source>
        <dbReference type="SAM" id="Coils"/>
    </source>
</evidence>
<organism evidence="5">
    <name type="scientific">Eutreptiella gymnastica</name>
    <dbReference type="NCBI Taxonomy" id="73025"/>
    <lineage>
        <taxon>Eukaryota</taxon>
        <taxon>Discoba</taxon>
        <taxon>Euglenozoa</taxon>
        <taxon>Euglenida</taxon>
        <taxon>Spirocuta</taxon>
        <taxon>Euglenophyceae</taxon>
        <taxon>Eutreptiales</taxon>
        <taxon>Eutreptiaceae</taxon>
        <taxon>Eutreptiella</taxon>
    </lineage>
</organism>
<reference evidence="5" key="1">
    <citation type="submission" date="2021-01" db="EMBL/GenBank/DDBJ databases">
        <authorList>
            <person name="Corre E."/>
            <person name="Pelletier E."/>
            <person name="Niang G."/>
            <person name="Scheremetjew M."/>
            <person name="Finn R."/>
            <person name="Kale V."/>
            <person name="Holt S."/>
            <person name="Cochrane G."/>
            <person name="Meng A."/>
            <person name="Brown T."/>
            <person name="Cohen L."/>
        </authorList>
    </citation>
    <scope>NUCLEOTIDE SEQUENCE</scope>
    <source>
        <strain evidence="5">CCMP1594</strain>
    </source>
</reference>
<feature type="signal peptide" evidence="4">
    <location>
        <begin position="1"/>
        <end position="18"/>
    </location>
</feature>
<keyword evidence="3" id="KW-1133">Transmembrane helix</keyword>
<dbReference type="InterPro" id="IPR005322">
    <property type="entry name" value="Peptidase_C69"/>
</dbReference>
<name>A0A7S4FJF3_9EUGL</name>
<keyword evidence="4" id="KW-0732">Signal</keyword>
<dbReference type="PANTHER" id="PTHR12994:SF17">
    <property type="entry name" value="LD30995P"/>
    <property type="match status" value="1"/>
</dbReference>